<dbReference type="FunFam" id="1.10.520.10:FF:000008">
    <property type="entry name" value="Peroxidase"/>
    <property type="match status" value="1"/>
</dbReference>
<comment type="catalytic activity">
    <reaction evidence="1 19">
        <text>2 a phenolic donor + H2O2 = 2 a phenolic radical donor + 2 H2O</text>
        <dbReference type="Rhea" id="RHEA:56136"/>
        <dbReference type="ChEBI" id="CHEBI:15377"/>
        <dbReference type="ChEBI" id="CHEBI:16240"/>
        <dbReference type="ChEBI" id="CHEBI:139520"/>
        <dbReference type="ChEBI" id="CHEBI:139521"/>
        <dbReference type="EC" id="1.11.1.7"/>
    </reaction>
</comment>
<dbReference type="PANTHER" id="PTHR31517:SF84">
    <property type="entry name" value="PEROXIDASE"/>
    <property type="match status" value="1"/>
</dbReference>
<dbReference type="CDD" id="cd00693">
    <property type="entry name" value="secretory_peroxidase"/>
    <property type="match status" value="1"/>
</dbReference>
<dbReference type="FunFam" id="1.10.420.10:FF:000001">
    <property type="entry name" value="Peroxidase"/>
    <property type="match status" value="1"/>
</dbReference>
<dbReference type="GO" id="GO:0020037">
    <property type="term" value="F:heme binding"/>
    <property type="evidence" value="ECO:0007669"/>
    <property type="project" value="UniProtKB-UniRule"/>
</dbReference>
<evidence type="ECO:0000256" key="10">
    <source>
        <dbReference type="ARBA" id="ARBA00023002"/>
    </source>
</evidence>
<dbReference type="EC" id="1.11.1.7" evidence="4 19"/>
<comment type="similarity">
    <text evidence="19">Belongs to the peroxidase family. Classical plant (class III) peroxidase subfamily.</text>
</comment>
<dbReference type="Pfam" id="PF00141">
    <property type="entry name" value="peroxidase"/>
    <property type="match status" value="1"/>
</dbReference>
<name>A0AAD8J0D3_9APIA</name>
<dbReference type="GO" id="GO:0042744">
    <property type="term" value="P:hydrogen peroxide catabolic process"/>
    <property type="evidence" value="ECO:0007669"/>
    <property type="project" value="UniProtKB-KW"/>
</dbReference>
<feature type="binding site" evidence="16">
    <location>
        <position position="68"/>
    </location>
    <ligand>
        <name>Ca(2+)</name>
        <dbReference type="ChEBI" id="CHEBI:29108"/>
        <label>1</label>
    </ligand>
</feature>
<dbReference type="InterPro" id="IPR002016">
    <property type="entry name" value="Haem_peroxidase"/>
</dbReference>
<feature type="binding site" evidence="15">
    <location>
        <position position="164"/>
    </location>
    <ligand>
        <name>substrate</name>
    </ligand>
</feature>
<evidence type="ECO:0000256" key="8">
    <source>
        <dbReference type="ARBA" id="ARBA00022723"/>
    </source>
</evidence>
<dbReference type="EMBL" id="JAUIZM010000003">
    <property type="protein sequence ID" value="KAK1394643.1"/>
    <property type="molecule type" value="Genomic_DNA"/>
</dbReference>
<comment type="subcellular location">
    <subcellularLocation>
        <location evidence="19">Secreted</location>
    </subcellularLocation>
</comment>
<keyword evidence="12 18" id="KW-1015">Disulfide bond</keyword>
<evidence type="ECO:0000256" key="16">
    <source>
        <dbReference type="PIRSR" id="PIRSR600823-3"/>
    </source>
</evidence>
<evidence type="ECO:0000256" key="14">
    <source>
        <dbReference type="PIRSR" id="PIRSR600823-1"/>
    </source>
</evidence>
<dbReference type="SUPFAM" id="SSF48113">
    <property type="entry name" value="Heme-dependent peroxidases"/>
    <property type="match status" value="1"/>
</dbReference>
<dbReference type="GO" id="GO:0006979">
    <property type="term" value="P:response to oxidative stress"/>
    <property type="evidence" value="ECO:0007669"/>
    <property type="project" value="UniProtKB-UniRule"/>
</dbReference>
<dbReference type="InterPro" id="IPR019793">
    <property type="entry name" value="Peroxidases_heam-ligand_BS"/>
</dbReference>
<dbReference type="AlphaFoldDB" id="A0AAD8J0D3"/>
<keyword evidence="11 16" id="KW-0408">Iron</keyword>
<feature type="site" description="Transition state stabilizer" evidence="17">
    <location>
        <position position="63"/>
    </location>
</feature>
<protein>
    <recommendedName>
        <fullName evidence="4 19">Peroxidase</fullName>
        <ecNumber evidence="4 19">1.11.1.7</ecNumber>
    </recommendedName>
</protein>
<dbReference type="InterPro" id="IPR033905">
    <property type="entry name" value="Secretory_peroxidase"/>
</dbReference>
<evidence type="ECO:0000259" key="20">
    <source>
        <dbReference type="PROSITE" id="PS50873"/>
    </source>
</evidence>
<keyword evidence="10 19" id="KW-0560">Oxidoreductase</keyword>
<evidence type="ECO:0000256" key="17">
    <source>
        <dbReference type="PIRSR" id="PIRSR600823-4"/>
    </source>
</evidence>
<keyword evidence="6 19" id="KW-0575">Peroxidase</keyword>
<feature type="active site" description="Proton acceptor" evidence="14">
    <location>
        <position position="67"/>
    </location>
</feature>
<dbReference type="PRINTS" id="PR00458">
    <property type="entry name" value="PEROXIDASE"/>
</dbReference>
<comment type="cofactor">
    <cofactor evidence="16 19">
        <name>heme b</name>
        <dbReference type="ChEBI" id="CHEBI:60344"/>
    </cofactor>
    <text evidence="16 19">Binds 1 heme b (iron(II)-protoporphyrin IX) group per subunit.</text>
</comment>
<dbReference type="GO" id="GO:0005576">
    <property type="term" value="C:extracellular region"/>
    <property type="evidence" value="ECO:0007669"/>
    <property type="project" value="UniProtKB-SubCell"/>
</dbReference>
<reference evidence="21" key="2">
    <citation type="submission" date="2023-05" db="EMBL/GenBank/DDBJ databases">
        <authorList>
            <person name="Schelkunov M.I."/>
        </authorList>
    </citation>
    <scope>NUCLEOTIDE SEQUENCE</scope>
    <source>
        <strain evidence="21">Hsosn_3</strain>
        <tissue evidence="21">Leaf</tissue>
    </source>
</reference>
<keyword evidence="9 16" id="KW-0106">Calcium</keyword>
<dbReference type="PROSITE" id="PS50873">
    <property type="entry name" value="PEROXIDASE_4"/>
    <property type="match status" value="1"/>
</dbReference>
<evidence type="ECO:0000256" key="13">
    <source>
        <dbReference type="ARBA" id="ARBA00023324"/>
    </source>
</evidence>
<feature type="binding site" evidence="16">
    <location>
        <position position="244"/>
    </location>
    <ligand>
        <name>Ca(2+)</name>
        <dbReference type="ChEBI" id="CHEBI:29108"/>
        <label>2</label>
    </ligand>
</feature>
<feature type="binding site" evidence="16">
    <location>
        <position position="71"/>
    </location>
    <ligand>
        <name>Ca(2+)</name>
        <dbReference type="ChEBI" id="CHEBI:29108"/>
        <label>1</label>
    </ligand>
</feature>
<keyword evidence="22" id="KW-1185">Reference proteome</keyword>
<keyword evidence="8 16" id="KW-0479">Metal-binding</keyword>
<gene>
    <name evidence="21" type="ORF">POM88_013699</name>
</gene>
<evidence type="ECO:0000256" key="3">
    <source>
        <dbReference type="ARBA" id="ARBA00006873"/>
    </source>
</evidence>
<comment type="caution">
    <text evidence="21">The sequence shown here is derived from an EMBL/GenBank/DDBJ whole genome shotgun (WGS) entry which is preliminary data.</text>
</comment>
<evidence type="ECO:0000256" key="18">
    <source>
        <dbReference type="PIRSR" id="PIRSR600823-5"/>
    </source>
</evidence>
<keyword evidence="5 19" id="KW-0964">Secreted</keyword>
<dbReference type="GO" id="GO:0140825">
    <property type="term" value="F:lactoperoxidase activity"/>
    <property type="evidence" value="ECO:0007669"/>
    <property type="project" value="UniProtKB-EC"/>
</dbReference>
<feature type="binding site" evidence="16">
    <location>
        <position position="252"/>
    </location>
    <ligand>
        <name>Ca(2+)</name>
        <dbReference type="ChEBI" id="CHEBI:29108"/>
        <label>2</label>
    </ligand>
</feature>
<feature type="binding site" evidence="16">
    <location>
        <position position="73"/>
    </location>
    <ligand>
        <name>Ca(2+)</name>
        <dbReference type="ChEBI" id="CHEBI:29108"/>
        <label>1</label>
    </ligand>
</feature>
<feature type="binding site" evidence="16">
    <location>
        <position position="75"/>
    </location>
    <ligand>
        <name>Ca(2+)</name>
        <dbReference type="ChEBI" id="CHEBI:29108"/>
        <label>1</label>
    </ligand>
</feature>
<dbReference type="PROSITE" id="PS00435">
    <property type="entry name" value="PEROXIDASE_1"/>
    <property type="match status" value="1"/>
</dbReference>
<sequence length="316" mass="34869">MFMICSLVFSARAILAPLEILAAHLHLEEGFYSESCPSAEHIVWKAVSAAVRKDPTIPAAIIRHNFHDCFVRGCDASVLLKTTSSKNPSEQDSDANKGLRGLDVIDKVKAKVEAECPGTVSCADILAFAARDSTYKAGGIYYNIPSGRRDGTVSLESEVTQFLPPPFFDVPPMIQFFTNKSMSVKEMTALSGAHSIGLSQCSTFLSRLYRFNSSHPQDPTLDSKFANFLKKKCPENAINSADLDAVTPYCLDNQYYRNLKRNMGLLTSDQVLASCPLTDNIVKKYIDNPEVWIKDFAEAMVHLRNLDVLTGTKGEI</sequence>
<comment type="cofactor">
    <cofactor evidence="16 19">
        <name>Ca(2+)</name>
        <dbReference type="ChEBI" id="CHEBI:29108"/>
    </cofactor>
    <text evidence="16 19">Binds 2 calcium ions per subunit.</text>
</comment>
<reference evidence="21" key="1">
    <citation type="submission" date="2023-02" db="EMBL/GenBank/DDBJ databases">
        <title>Genome of toxic invasive species Heracleum sosnowskyi carries increased number of genes despite the absence of recent whole-genome duplications.</title>
        <authorList>
            <person name="Schelkunov M."/>
            <person name="Shtratnikova V."/>
            <person name="Makarenko M."/>
            <person name="Klepikova A."/>
            <person name="Omelchenko D."/>
            <person name="Novikova G."/>
            <person name="Obukhova E."/>
            <person name="Bogdanov V."/>
            <person name="Penin A."/>
            <person name="Logacheva M."/>
        </authorList>
    </citation>
    <scope>NUCLEOTIDE SEQUENCE</scope>
    <source>
        <strain evidence="21">Hsosn_3</strain>
        <tissue evidence="21">Leaf</tissue>
    </source>
</reference>
<feature type="disulfide bond" evidence="18">
    <location>
        <begin position="36"/>
        <end position="116"/>
    </location>
</feature>
<organism evidence="21 22">
    <name type="scientific">Heracleum sosnowskyi</name>
    <dbReference type="NCBI Taxonomy" id="360622"/>
    <lineage>
        <taxon>Eukaryota</taxon>
        <taxon>Viridiplantae</taxon>
        <taxon>Streptophyta</taxon>
        <taxon>Embryophyta</taxon>
        <taxon>Tracheophyta</taxon>
        <taxon>Spermatophyta</taxon>
        <taxon>Magnoliopsida</taxon>
        <taxon>eudicotyledons</taxon>
        <taxon>Gunneridae</taxon>
        <taxon>Pentapetalae</taxon>
        <taxon>asterids</taxon>
        <taxon>campanulids</taxon>
        <taxon>Apiales</taxon>
        <taxon>Apiaceae</taxon>
        <taxon>Apioideae</taxon>
        <taxon>apioid superclade</taxon>
        <taxon>Tordylieae</taxon>
        <taxon>Tordyliinae</taxon>
        <taxon>Heracleum</taxon>
    </lineage>
</organism>
<dbReference type="InterPro" id="IPR010255">
    <property type="entry name" value="Haem_peroxidase_sf"/>
</dbReference>
<dbReference type="PANTHER" id="PTHR31517">
    <property type="match status" value="1"/>
</dbReference>
<feature type="binding site" evidence="16">
    <location>
        <position position="77"/>
    </location>
    <ligand>
        <name>Ca(2+)</name>
        <dbReference type="ChEBI" id="CHEBI:29108"/>
        <label>1</label>
    </ligand>
</feature>
<comment type="function">
    <text evidence="2">Removal of H(2)O(2), oxidation of toxic reductants, biosynthesis and degradation of lignin, suberization, auxin catabolism, response to environmental stresses such as wounding, pathogen attack and oxidative stress. These functions might be dependent on each isozyme/isoform in each plant tissue.</text>
</comment>
<evidence type="ECO:0000256" key="2">
    <source>
        <dbReference type="ARBA" id="ARBA00002322"/>
    </source>
</evidence>
<dbReference type="GO" id="GO:0046872">
    <property type="term" value="F:metal ion binding"/>
    <property type="evidence" value="ECO:0007669"/>
    <property type="project" value="UniProtKB-UniRule"/>
</dbReference>
<comment type="similarity">
    <text evidence="3">Belongs to the peroxidase family. Ascorbate peroxidase subfamily.</text>
</comment>
<dbReference type="PRINTS" id="PR00461">
    <property type="entry name" value="PLPEROXIDASE"/>
</dbReference>
<dbReference type="InterPro" id="IPR000823">
    <property type="entry name" value="Peroxidase_pln"/>
</dbReference>
<evidence type="ECO:0000313" key="22">
    <source>
        <dbReference type="Proteomes" id="UP001237642"/>
    </source>
</evidence>
<evidence type="ECO:0000256" key="11">
    <source>
        <dbReference type="ARBA" id="ARBA00023004"/>
    </source>
</evidence>
<feature type="domain" description="Plant heme peroxidase family profile" evidence="20">
    <location>
        <begin position="26"/>
        <end position="316"/>
    </location>
</feature>
<accession>A0AAD8J0D3</accession>
<dbReference type="Gene3D" id="1.10.520.10">
    <property type="match status" value="1"/>
</dbReference>
<feature type="binding site" evidence="16">
    <location>
        <position position="90"/>
    </location>
    <ligand>
        <name>Ca(2+)</name>
        <dbReference type="ChEBI" id="CHEBI:29108"/>
        <label>1</label>
    </ligand>
</feature>
<evidence type="ECO:0000256" key="1">
    <source>
        <dbReference type="ARBA" id="ARBA00000189"/>
    </source>
</evidence>
<keyword evidence="13 19" id="KW-0376">Hydrogen peroxide</keyword>
<proteinExistence type="inferred from homology"/>
<feature type="disulfide bond" evidence="18">
    <location>
        <begin position="69"/>
        <end position="74"/>
    </location>
</feature>
<keyword evidence="7 19" id="KW-0349">Heme</keyword>
<dbReference type="Gene3D" id="1.10.420.10">
    <property type="entry name" value="Peroxidase, domain 2"/>
    <property type="match status" value="1"/>
</dbReference>
<evidence type="ECO:0000256" key="5">
    <source>
        <dbReference type="ARBA" id="ARBA00022525"/>
    </source>
</evidence>
<evidence type="ECO:0000313" key="21">
    <source>
        <dbReference type="EMBL" id="KAK1394643.1"/>
    </source>
</evidence>
<evidence type="ECO:0000256" key="12">
    <source>
        <dbReference type="ARBA" id="ARBA00023157"/>
    </source>
</evidence>
<evidence type="ECO:0000256" key="19">
    <source>
        <dbReference type="RuleBase" id="RU362060"/>
    </source>
</evidence>
<evidence type="ECO:0000256" key="15">
    <source>
        <dbReference type="PIRSR" id="PIRSR600823-2"/>
    </source>
</evidence>
<evidence type="ECO:0000256" key="6">
    <source>
        <dbReference type="ARBA" id="ARBA00022559"/>
    </source>
</evidence>
<feature type="disulfide bond" evidence="18">
    <location>
        <begin position="201"/>
        <end position="233"/>
    </location>
</feature>
<evidence type="ECO:0000256" key="4">
    <source>
        <dbReference type="ARBA" id="ARBA00012313"/>
    </source>
</evidence>
<evidence type="ECO:0000256" key="9">
    <source>
        <dbReference type="ARBA" id="ARBA00022837"/>
    </source>
</evidence>
<dbReference type="Proteomes" id="UP001237642">
    <property type="component" value="Unassembled WGS sequence"/>
</dbReference>
<evidence type="ECO:0000256" key="7">
    <source>
        <dbReference type="ARBA" id="ARBA00022617"/>
    </source>
</evidence>
<feature type="binding site" evidence="16">
    <location>
        <position position="247"/>
    </location>
    <ligand>
        <name>Ca(2+)</name>
        <dbReference type="ChEBI" id="CHEBI:29108"/>
        <label>2</label>
    </ligand>
</feature>
<feature type="binding site" description="axial binding residue" evidence="16">
    <location>
        <position position="194"/>
    </location>
    <ligand>
        <name>heme b</name>
        <dbReference type="ChEBI" id="CHEBI:60344"/>
    </ligand>
    <ligandPart>
        <name>Fe</name>
        <dbReference type="ChEBI" id="CHEBI:18248"/>
    </ligandPart>
</feature>